<proteinExistence type="predicted"/>
<dbReference type="InterPro" id="IPR054722">
    <property type="entry name" value="PolX-like_BBD"/>
</dbReference>
<protein>
    <recommendedName>
        <fullName evidence="1">Retrovirus-related Pol polyprotein from transposon TNT 1-94-like beta-barrel domain-containing protein</fullName>
    </recommendedName>
</protein>
<comment type="caution">
    <text evidence="2">The sequence shown here is derived from an EMBL/GenBank/DDBJ whole genome shotgun (WGS) entry which is preliminary data.</text>
</comment>
<feature type="domain" description="Retrovirus-related Pol polyprotein from transposon TNT 1-94-like beta-barrel" evidence="1">
    <location>
        <begin position="69"/>
        <end position="117"/>
    </location>
</feature>
<evidence type="ECO:0000313" key="2">
    <source>
        <dbReference type="EMBL" id="KAL0454378.1"/>
    </source>
</evidence>
<dbReference type="AlphaFoldDB" id="A0AAW2XJU6"/>
<reference evidence="2" key="2">
    <citation type="journal article" date="2024" name="Plant">
        <title>Genomic evolution and insights into agronomic trait innovations of Sesamum species.</title>
        <authorList>
            <person name="Miao H."/>
            <person name="Wang L."/>
            <person name="Qu L."/>
            <person name="Liu H."/>
            <person name="Sun Y."/>
            <person name="Le M."/>
            <person name="Wang Q."/>
            <person name="Wei S."/>
            <person name="Zheng Y."/>
            <person name="Lin W."/>
            <person name="Duan Y."/>
            <person name="Cao H."/>
            <person name="Xiong S."/>
            <person name="Wang X."/>
            <person name="Wei L."/>
            <person name="Li C."/>
            <person name="Ma Q."/>
            <person name="Ju M."/>
            <person name="Zhao R."/>
            <person name="Li G."/>
            <person name="Mu C."/>
            <person name="Tian Q."/>
            <person name="Mei H."/>
            <person name="Zhang T."/>
            <person name="Gao T."/>
            <person name="Zhang H."/>
        </authorList>
    </citation>
    <scope>NUCLEOTIDE SEQUENCE</scope>
    <source>
        <strain evidence="2">KEN1</strain>
    </source>
</reference>
<organism evidence="2">
    <name type="scientific">Sesamum latifolium</name>
    <dbReference type="NCBI Taxonomy" id="2727402"/>
    <lineage>
        <taxon>Eukaryota</taxon>
        <taxon>Viridiplantae</taxon>
        <taxon>Streptophyta</taxon>
        <taxon>Embryophyta</taxon>
        <taxon>Tracheophyta</taxon>
        <taxon>Spermatophyta</taxon>
        <taxon>Magnoliopsida</taxon>
        <taxon>eudicotyledons</taxon>
        <taxon>Gunneridae</taxon>
        <taxon>Pentapetalae</taxon>
        <taxon>asterids</taxon>
        <taxon>lamiids</taxon>
        <taxon>Lamiales</taxon>
        <taxon>Pedaliaceae</taxon>
        <taxon>Sesamum</taxon>
    </lineage>
</organism>
<gene>
    <name evidence="2" type="ORF">Slati_0777000</name>
</gene>
<sequence length="149" mass="17351">MVQIEIFKEVVVEEEATTIGEEMIKVTLNDMHVDDKHYSWEYQSKPHEETNLTEHKEEEGDALLLSQKKDDTKVEIKGKGTVILATKNGDYKLLHNVYYIPKMKNNILSIGELMESGHKVRMENKYLWLRDHDDRLIAKVAMTSNRMSS</sequence>
<evidence type="ECO:0000259" key="1">
    <source>
        <dbReference type="Pfam" id="PF22936"/>
    </source>
</evidence>
<name>A0AAW2XJU6_9LAMI</name>
<dbReference type="EMBL" id="JACGWN010000003">
    <property type="protein sequence ID" value="KAL0454378.1"/>
    <property type="molecule type" value="Genomic_DNA"/>
</dbReference>
<reference evidence="2" key="1">
    <citation type="submission" date="2020-06" db="EMBL/GenBank/DDBJ databases">
        <authorList>
            <person name="Li T."/>
            <person name="Hu X."/>
            <person name="Zhang T."/>
            <person name="Song X."/>
            <person name="Zhang H."/>
            <person name="Dai N."/>
            <person name="Sheng W."/>
            <person name="Hou X."/>
            <person name="Wei L."/>
        </authorList>
    </citation>
    <scope>NUCLEOTIDE SEQUENCE</scope>
    <source>
        <strain evidence="2">KEN1</strain>
        <tissue evidence="2">Leaf</tissue>
    </source>
</reference>
<dbReference type="Pfam" id="PF22936">
    <property type="entry name" value="Pol_BBD"/>
    <property type="match status" value="1"/>
</dbReference>
<accession>A0AAW2XJU6</accession>